<reference evidence="1 2" key="1">
    <citation type="submission" date="2007-04" db="EMBL/GenBank/DDBJ databases">
        <authorList>
            <person name="Fulton L."/>
            <person name="Clifton S."/>
            <person name="Fulton B."/>
            <person name="Xu J."/>
            <person name="Minx P."/>
            <person name="Pepin K.H."/>
            <person name="Johnson M."/>
            <person name="Thiruvilangam P."/>
            <person name="Bhonagiri V."/>
            <person name="Nash W.E."/>
            <person name="Mardis E.R."/>
            <person name="Wilson R.K."/>
        </authorList>
    </citation>
    <scope>NUCLEOTIDE SEQUENCE [LARGE SCALE GENOMIC DNA]</scope>
    <source>
        <strain evidence="1 2">ATCC 29799</strain>
    </source>
</reference>
<keyword evidence="2" id="KW-1185">Reference proteome</keyword>
<evidence type="ECO:0000313" key="2">
    <source>
        <dbReference type="Proteomes" id="UP000003639"/>
    </source>
</evidence>
<reference evidence="1 2" key="2">
    <citation type="submission" date="2007-06" db="EMBL/GenBank/DDBJ databases">
        <title>Draft genome sequence of Pseudoflavonifractor capillosus ATCC 29799.</title>
        <authorList>
            <person name="Sudarsanam P."/>
            <person name="Ley R."/>
            <person name="Guruge J."/>
            <person name="Turnbaugh P.J."/>
            <person name="Mahowald M."/>
            <person name="Liep D."/>
            <person name="Gordon J."/>
        </authorList>
    </citation>
    <scope>NUCLEOTIDE SEQUENCE [LARGE SCALE GENOMIC DNA]</scope>
    <source>
        <strain evidence="1 2">ATCC 29799</strain>
    </source>
</reference>
<name>A6P1I1_9FIRM</name>
<sequence>MSSAEKRTRGRLFAALFGFFSAGALRKELEARYNCHDEWQLISGGSRCT</sequence>
<accession>A6P1I1</accession>
<dbReference type="Proteomes" id="UP000003639">
    <property type="component" value="Unassembled WGS sequence"/>
</dbReference>
<proteinExistence type="predicted"/>
<dbReference type="EMBL" id="AAXG02000047">
    <property type="protein sequence ID" value="EDM97873.1"/>
    <property type="molecule type" value="Genomic_DNA"/>
</dbReference>
<gene>
    <name evidence="1" type="ORF">BACCAP_04348</name>
</gene>
<dbReference type="STRING" id="411467.BACCAP_04348"/>
<evidence type="ECO:0000313" key="1">
    <source>
        <dbReference type="EMBL" id="EDM97873.1"/>
    </source>
</evidence>
<comment type="caution">
    <text evidence="1">The sequence shown here is derived from an EMBL/GenBank/DDBJ whole genome shotgun (WGS) entry which is preliminary data.</text>
</comment>
<organism evidence="1 2">
    <name type="scientific">Pseudoflavonifractor capillosus ATCC 29799</name>
    <dbReference type="NCBI Taxonomy" id="411467"/>
    <lineage>
        <taxon>Bacteria</taxon>
        <taxon>Bacillati</taxon>
        <taxon>Bacillota</taxon>
        <taxon>Clostridia</taxon>
        <taxon>Eubacteriales</taxon>
        <taxon>Oscillospiraceae</taxon>
        <taxon>Pseudoflavonifractor</taxon>
    </lineage>
</organism>
<protein>
    <submittedName>
        <fullName evidence="1">Uncharacterized protein</fullName>
    </submittedName>
</protein>
<dbReference type="AlphaFoldDB" id="A6P1I1"/>